<dbReference type="InterPro" id="IPR027417">
    <property type="entry name" value="P-loop_NTPase"/>
</dbReference>
<dbReference type="PANTHER" id="PTHR10695:SF46">
    <property type="entry name" value="BIFUNCTIONAL COENZYME A SYNTHASE-RELATED"/>
    <property type="match status" value="1"/>
</dbReference>
<organism evidence="5 6">
    <name type="scientific">Fusicatenibacter faecihominis</name>
    <dbReference type="NCBI Taxonomy" id="2881276"/>
    <lineage>
        <taxon>Bacteria</taxon>
        <taxon>Bacillati</taxon>
        <taxon>Bacillota</taxon>
        <taxon>Clostridia</taxon>
        <taxon>Lachnospirales</taxon>
        <taxon>Lachnospiraceae</taxon>
        <taxon>Fusicatenibacter</taxon>
    </lineage>
</organism>
<dbReference type="GO" id="GO:0004140">
    <property type="term" value="F:dephospho-CoA kinase activity"/>
    <property type="evidence" value="ECO:0007669"/>
    <property type="project" value="UniProtKB-UniRule"/>
</dbReference>
<dbReference type="NCBIfam" id="TIGR00152">
    <property type="entry name" value="dephospho-CoA kinase"/>
    <property type="match status" value="1"/>
</dbReference>
<dbReference type="PROSITE" id="PS51219">
    <property type="entry name" value="DPCK"/>
    <property type="match status" value="1"/>
</dbReference>
<dbReference type="InterPro" id="IPR001977">
    <property type="entry name" value="Depp_CoAkinase"/>
</dbReference>
<dbReference type="SUPFAM" id="SSF52540">
    <property type="entry name" value="P-loop containing nucleoside triphosphate hydrolases"/>
    <property type="match status" value="1"/>
</dbReference>
<dbReference type="EC" id="2.7.1.24" evidence="3 4"/>
<keyword evidence="1 3" id="KW-0547">Nucleotide-binding</keyword>
<proteinExistence type="inferred from homology"/>
<dbReference type="Gene3D" id="3.40.50.300">
    <property type="entry name" value="P-loop containing nucleotide triphosphate hydrolases"/>
    <property type="match status" value="1"/>
</dbReference>
<evidence type="ECO:0000256" key="1">
    <source>
        <dbReference type="ARBA" id="ARBA00022741"/>
    </source>
</evidence>
<feature type="binding site" evidence="3">
    <location>
        <begin position="11"/>
        <end position="16"/>
    </location>
    <ligand>
        <name>ATP</name>
        <dbReference type="ChEBI" id="CHEBI:30616"/>
    </ligand>
</feature>
<dbReference type="Proteomes" id="UP001197875">
    <property type="component" value="Unassembled WGS sequence"/>
</dbReference>
<sequence>MKVLGITGGVGAGKSTILDYLNRRYHARIIEADKVGHFLMEPGQKVYYHIVETFGSGILRGDQSIDRQKLGKLVFDDQEKLVKLNSLVHPAVKEYIASEIEKERKEGKVPFVAVEAALLIEDHYDTICDELWYVYADEDARRRRLAASRGYTSAKSDSIMKNQLPDEIFRESCQFVIDNSSEIVQNTYEQIDRGLKEHGIL</sequence>
<dbReference type="RefSeq" id="WP_178046984.1">
    <property type="nucleotide sequence ID" value="NZ_JAJEPR010000004.1"/>
</dbReference>
<evidence type="ECO:0000313" key="6">
    <source>
        <dbReference type="Proteomes" id="UP001197875"/>
    </source>
</evidence>
<dbReference type="EMBL" id="JAJEPR010000004">
    <property type="protein sequence ID" value="MCC2188828.1"/>
    <property type="molecule type" value="Genomic_DNA"/>
</dbReference>
<comment type="similarity">
    <text evidence="3">Belongs to the CoaE family.</text>
</comment>
<protein>
    <recommendedName>
        <fullName evidence="3 4">Dephospho-CoA kinase</fullName>
        <ecNumber evidence="3 4">2.7.1.24</ecNumber>
    </recommendedName>
    <alternativeName>
        <fullName evidence="3">Dephosphocoenzyme A kinase</fullName>
    </alternativeName>
</protein>
<comment type="catalytic activity">
    <reaction evidence="3">
        <text>3'-dephospho-CoA + ATP = ADP + CoA + H(+)</text>
        <dbReference type="Rhea" id="RHEA:18245"/>
        <dbReference type="ChEBI" id="CHEBI:15378"/>
        <dbReference type="ChEBI" id="CHEBI:30616"/>
        <dbReference type="ChEBI" id="CHEBI:57287"/>
        <dbReference type="ChEBI" id="CHEBI:57328"/>
        <dbReference type="ChEBI" id="CHEBI:456216"/>
        <dbReference type="EC" id="2.7.1.24"/>
    </reaction>
</comment>
<dbReference type="PANTHER" id="PTHR10695">
    <property type="entry name" value="DEPHOSPHO-COA KINASE-RELATED"/>
    <property type="match status" value="1"/>
</dbReference>
<comment type="caution">
    <text evidence="5">The sequence shown here is derived from an EMBL/GenBank/DDBJ whole genome shotgun (WGS) entry which is preliminary data.</text>
</comment>
<evidence type="ECO:0000256" key="3">
    <source>
        <dbReference type="HAMAP-Rule" id="MF_00376"/>
    </source>
</evidence>
<dbReference type="AlphaFoldDB" id="A0AAE3DQZ1"/>
<dbReference type="HAMAP" id="MF_00376">
    <property type="entry name" value="Dephospho_CoA_kinase"/>
    <property type="match status" value="1"/>
</dbReference>
<comment type="function">
    <text evidence="3">Catalyzes the phosphorylation of the 3'-hydroxyl group of dephosphocoenzyme A to form coenzyme A.</text>
</comment>
<keyword evidence="3 5" id="KW-0808">Transferase</keyword>
<keyword evidence="3 5" id="KW-0418">Kinase</keyword>
<keyword evidence="3" id="KW-0963">Cytoplasm</keyword>
<dbReference type="Pfam" id="PF01121">
    <property type="entry name" value="CoaE"/>
    <property type="match status" value="1"/>
</dbReference>
<keyword evidence="2 3" id="KW-0067">ATP-binding</keyword>
<keyword evidence="3" id="KW-0173">Coenzyme A biosynthesis</keyword>
<name>A0AAE3DQZ1_9FIRM</name>
<accession>A0AAE3DQZ1</accession>
<evidence type="ECO:0000256" key="2">
    <source>
        <dbReference type="ARBA" id="ARBA00022840"/>
    </source>
</evidence>
<keyword evidence="6" id="KW-1185">Reference proteome</keyword>
<reference evidence="5 6" key="1">
    <citation type="submission" date="2021-10" db="EMBL/GenBank/DDBJ databases">
        <title>Anaerobic single-cell dispensing facilitates the cultivation of human gut bacteria.</title>
        <authorList>
            <person name="Afrizal A."/>
        </authorList>
    </citation>
    <scope>NUCLEOTIDE SEQUENCE [LARGE SCALE GENOMIC DNA]</scope>
    <source>
        <strain evidence="5 6">CLA-AA-H277</strain>
    </source>
</reference>
<comment type="pathway">
    <text evidence="3">Cofactor biosynthesis; coenzyme A biosynthesis; CoA from (R)-pantothenate: step 5/5.</text>
</comment>
<evidence type="ECO:0000256" key="4">
    <source>
        <dbReference type="NCBIfam" id="TIGR00152"/>
    </source>
</evidence>
<comment type="subcellular location">
    <subcellularLocation>
        <location evidence="3">Cytoplasm</location>
    </subcellularLocation>
</comment>
<dbReference type="GO" id="GO:0015937">
    <property type="term" value="P:coenzyme A biosynthetic process"/>
    <property type="evidence" value="ECO:0007669"/>
    <property type="project" value="UniProtKB-UniRule"/>
</dbReference>
<evidence type="ECO:0000313" key="5">
    <source>
        <dbReference type="EMBL" id="MCC2188828.1"/>
    </source>
</evidence>
<dbReference type="CDD" id="cd02022">
    <property type="entry name" value="DPCK"/>
    <property type="match status" value="1"/>
</dbReference>
<gene>
    <name evidence="3 5" type="primary">coaE</name>
    <name evidence="5" type="ORF">LKD71_03155</name>
</gene>
<dbReference type="GO" id="GO:0005524">
    <property type="term" value="F:ATP binding"/>
    <property type="evidence" value="ECO:0007669"/>
    <property type="project" value="UniProtKB-UniRule"/>
</dbReference>
<dbReference type="GO" id="GO:0005737">
    <property type="term" value="C:cytoplasm"/>
    <property type="evidence" value="ECO:0007669"/>
    <property type="project" value="UniProtKB-SubCell"/>
</dbReference>